<proteinExistence type="predicted"/>
<sequence>MASARIFLLSPARLDGKRGALLFNPGATFPMAAGLRTPEGMPIGHVYRFLSGLYFRGKLAYAERFARPRGENPALGAGVLVITPSRGLVPAAMRVCLEHLDEFSQIDIHHKHESFRKPLVRDAKMILDTLGPDDEIVLLGSVASVKYVDPLLEVLGDRLLFPKDFVGRGDMSRGGLMLRCVQSGTELPYIPVLGATRRGTRPPKLEPRRAKD</sequence>
<gene>
    <name evidence="1" type="ORF">LVJ94_27805</name>
</gene>
<dbReference type="Proteomes" id="UP001374803">
    <property type="component" value="Chromosome"/>
</dbReference>
<evidence type="ECO:0000313" key="1">
    <source>
        <dbReference type="EMBL" id="WXB10756.1"/>
    </source>
</evidence>
<name>A0ABZ2LLU1_9BACT</name>
<keyword evidence="2" id="KW-1185">Reference proteome</keyword>
<protein>
    <submittedName>
        <fullName evidence="1">Uncharacterized protein</fullName>
    </submittedName>
</protein>
<organism evidence="1 2">
    <name type="scientific">Pendulispora rubella</name>
    <dbReference type="NCBI Taxonomy" id="2741070"/>
    <lineage>
        <taxon>Bacteria</taxon>
        <taxon>Pseudomonadati</taxon>
        <taxon>Myxococcota</taxon>
        <taxon>Myxococcia</taxon>
        <taxon>Myxococcales</taxon>
        <taxon>Sorangiineae</taxon>
        <taxon>Pendulisporaceae</taxon>
        <taxon>Pendulispora</taxon>
    </lineage>
</organism>
<reference evidence="1" key="1">
    <citation type="submission" date="2021-12" db="EMBL/GenBank/DDBJ databases">
        <title>Discovery of the Pendulisporaceae a myxobacterial family with distinct sporulation behavior and unique specialized metabolism.</title>
        <authorList>
            <person name="Garcia R."/>
            <person name="Popoff A."/>
            <person name="Bader C.D."/>
            <person name="Loehr J."/>
            <person name="Walesch S."/>
            <person name="Walt C."/>
            <person name="Boldt J."/>
            <person name="Bunk B."/>
            <person name="Haeckl F.J.F.P.J."/>
            <person name="Gunesch A.P."/>
            <person name="Birkelbach J."/>
            <person name="Nuebel U."/>
            <person name="Pietschmann T."/>
            <person name="Bach T."/>
            <person name="Mueller R."/>
        </authorList>
    </citation>
    <scope>NUCLEOTIDE SEQUENCE</scope>
    <source>
        <strain evidence="1">MSr11367</strain>
    </source>
</reference>
<evidence type="ECO:0000313" key="2">
    <source>
        <dbReference type="Proteomes" id="UP001374803"/>
    </source>
</evidence>
<dbReference type="RefSeq" id="WP_394840432.1">
    <property type="nucleotide sequence ID" value="NZ_CP089929.1"/>
</dbReference>
<accession>A0ABZ2LLU1</accession>
<dbReference type="EMBL" id="CP089983">
    <property type="protein sequence ID" value="WXB10756.1"/>
    <property type="molecule type" value="Genomic_DNA"/>
</dbReference>